<reference evidence="4" key="1">
    <citation type="submission" date="2019-08" db="EMBL/GenBank/DDBJ databases">
        <authorList>
            <person name="Kucharzyk K."/>
            <person name="Murdoch R.W."/>
            <person name="Higgins S."/>
            <person name="Loffler F."/>
        </authorList>
    </citation>
    <scope>NUCLEOTIDE SEQUENCE</scope>
</reference>
<dbReference type="Pfam" id="PF00535">
    <property type="entry name" value="Glycos_transf_2"/>
    <property type="match status" value="1"/>
</dbReference>
<protein>
    <submittedName>
        <fullName evidence="4">Undecaprenyl-phosphate 4-deoxy-4-formamido-L-arabinose transferase</fullName>
        <ecNumber evidence="4">2.4.2.53</ecNumber>
    </submittedName>
</protein>
<name>A0A645ATV5_9ZZZZ</name>
<evidence type="ECO:0000256" key="2">
    <source>
        <dbReference type="SAM" id="Phobius"/>
    </source>
</evidence>
<dbReference type="GO" id="GO:0099621">
    <property type="term" value="F:undecaprenyl-phosphate 4-deoxy-4-formamido-L-arabinose transferase activity"/>
    <property type="evidence" value="ECO:0007669"/>
    <property type="project" value="UniProtKB-EC"/>
</dbReference>
<dbReference type="AlphaFoldDB" id="A0A645ATV5"/>
<sequence>MPPGRPARDPDDRRGRRGVLPGRGADRRRSSDPLSGRRSNGAGVELWASRGSGAAAVAARCRHGGRSGSGAPRPGRGSLARPYSVRMTNPPAERAERCASLSVVVPCHNEEANLEELHRRLAATLPQVAETWQVVLVDDGSTDGTARIGLELAAADPSVQFLSFSRNFGKEAAMLAGLEHARGAAVVLMDGDLQHPVELIPALVARHLDGFDQVVARRSRTADPKVRTALSRAFYRVVDPLIDVPLDDGAGDFRLLSRRAVDALVALRESNRFSKGLYSWIGFPTAMIDYDNVQRDAGRSSWTLRTLLDYAIDGILSFNTKPLRVVIWLGLWMVGLMLLYVVWLVVGVAAFGVETPGYVTTIAALVLLAGVQLIVTGVIGEYVGRIYSEVKRRPAYLLRVDTAEQPAGPGGGPGPADRA</sequence>
<keyword evidence="2" id="KW-1133">Transmembrane helix</keyword>
<dbReference type="InterPro" id="IPR001173">
    <property type="entry name" value="Glyco_trans_2-like"/>
</dbReference>
<dbReference type="EMBL" id="VSSQ01015878">
    <property type="protein sequence ID" value="MPM56682.1"/>
    <property type="molecule type" value="Genomic_DNA"/>
</dbReference>
<dbReference type="PANTHER" id="PTHR48090:SF8">
    <property type="entry name" value="GLYCOSYLTRANSFERASE CSBB-RELATED"/>
    <property type="match status" value="1"/>
</dbReference>
<accession>A0A645ATV5</accession>
<dbReference type="GO" id="GO:0005886">
    <property type="term" value="C:plasma membrane"/>
    <property type="evidence" value="ECO:0007669"/>
    <property type="project" value="TreeGrafter"/>
</dbReference>
<feature type="transmembrane region" description="Helical" evidence="2">
    <location>
        <begin position="358"/>
        <end position="383"/>
    </location>
</feature>
<dbReference type="Gene3D" id="3.90.550.10">
    <property type="entry name" value="Spore Coat Polysaccharide Biosynthesis Protein SpsA, Chain A"/>
    <property type="match status" value="1"/>
</dbReference>
<dbReference type="InterPro" id="IPR050256">
    <property type="entry name" value="Glycosyltransferase_2"/>
</dbReference>
<evidence type="ECO:0000259" key="3">
    <source>
        <dbReference type="Pfam" id="PF00535"/>
    </source>
</evidence>
<keyword evidence="2" id="KW-0472">Membrane</keyword>
<dbReference type="EC" id="2.4.2.53" evidence="4"/>
<keyword evidence="2" id="KW-0812">Transmembrane</keyword>
<dbReference type="InterPro" id="IPR029044">
    <property type="entry name" value="Nucleotide-diphossugar_trans"/>
</dbReference>
<comment type="caution">
    <text evidence="4">The sequence shown here is derived from an EMBL/GenBank/DDBJ whole genome shotgun (WGS) entry which is preliminary data.</text>
</comment>
<dbReference type="SUPFAM" id="SSF53448">
    <property type="entry name" value="Nucleotide-diphospho-sugar transferases"/>
    <property type="match status" value="1"/>
</dbReference>
<evidence type="ECO:0000313" key="4">
    <source>
        <dbReference type="EMBL" id="MPM56682.1"/>
    </source>
</evidence>
<feature type="compositionally biased region" description="Low complexity" evidence="1">
    <location>
        <begin position="69"/>
        <end position="78"/>
    </location>
</feature>
<feature type="region of interest" description="Disordered" evidence="1">
    <location>
        <begin position="1"/>
        <end position="45"/>
    </location>
</feature>
<keyword evidence="4" id="KW-0808">Transferase</keyword>
<feature type="transmembrane region" description="Helical" evidence="2">
    <location>
        <begin position="325"/>
        <end position="352"/>
    </location>
</feature>
<organism evidence="4">
    <name type="scientific">bioreactor metagenome</name>
    <dbReference type="NCBI Taxonomy" id="1076179"/>
    <lineage>
        <taxon>unclassified sequences</taxon>
        <taxon>metagenomes</taxon>
        <taxon>ecological metagenomes</taxon>
    </lineage>
</organism>
<feature type="region of interest" description="Disordered" evidence="1">
    <location>
        <begin position="61"/>
        <end position="83"/>
    </location>
</feature>
<keyword evidence="4" id="KW-0328">Glycosyltransferase</keyword>
<feature type="compositionally biased region" description="Basic and acidic residues" evidence="1">
    <location>
        <begin position="1"/>
        <end position="14"/>
    </location>
</feature>
<gene>
    <name evidence="4" type="primary">arnC_47</name>
    <name evidence="4" type="ORF">SDC9_103491</name>
</gene>
<proteinExistence type="predicted"/>
<dbReference type="PANTHER" id="PTHR48090">
    <property type="entry name" value="UNDECAPRENYL-PHOSPHATE 4-DEOXY-4-FORMAMIDO-L-ARABINOSE TRANSFERASE-RELATED"/>
    <property type="match status" value="1"/>
</dbReference>
<feature type="domain" description="Glycosyltransferase 2-like" evidence="3">
    <location>
        <begin position="102"/>
        <end position="262"/>
    </location>
</feature>
<dbReference type="CDD" id="cd04187">
    <property type="entry name" value="DPM1_like_bac"/>
    <property type="match status" value="1"/>
</dbReference>
<evidence type="ECO:0000256" key="1">
    <source>
        <dbReference type="SAM" id="MobiDB-lite"/>
    </source>
</evidence>